<accession>A0A2P2QX11</accession>
<feature type="transmembrane region" description="Helical" evidence="1">
    <location>
        <begin position="21"/>
        <end position="40"/>
    </location>
</feature>
<protein>
    <submittedName>
        <fullName evidence="2">Uncharacterized protein</fullName>
    </submittedName>
</protein>
<evidence type="ECO:0000256" key="1">
    <source>
        <dbReference type="SAM" id="Phobius"/>
    </source>
</evidence>
<evidence type="ECO:0000313" key="2">
    <source>
        <dbReference type="EMBL" id="MBX71542.1"/>
    </source>
</evidence>
<reference evidence="2" key="1">
    <citation type="submission" date="2018-02" db="EMBL/GenBank/DDBJ databases">
        <title>Rhizophora mucronata_Transcriptome.</title>
        <authorList>
            <person name="Meera S.P."/>
            <person name="Sreeshan A."/>
            <person name="Augustine A."/>
        </authorList>
    </citation>
    <scope>NUCLEOTIDE SEQUENCE</scope>
    <source>
        <tissue evidence="2">Leaf</tissue>
    </source>
</reference>
<name>A0A2P2QX11_RHIMU</name>
<sequence>MKVSIHLTAHEFYLKKSSCCHIHLHFCINGITIISFWGLVSINL</sequence>
<keyword evidence="1" id="KW-0472">Membrane</keyword>
<organism evidence="2">
    <name type="scientific">Rhizophora mucronata</name>
    <name type="common">Asiatic mangrove</name>
    <dbReference type="NCBI Taxonomy" id="61149"/>
    <lineage>
        <taxon>Eukaryota</taxon>
        <taxon>Viridiplantae</taxon>
        <taxon>Streptophyta</taxon>
        <taxon>Embryophyta</taxon>
        <taxon>Tracheophyta</taxon>
        <taxon>Spermatophyta</taxon>
        <taxon>Magnoliopsida</taxon>
        <taxon>eudicotyledons</taxon>
        <taxon>Gunneridae</taxon>
        <taxon>Pentapetalae</taxon>
        <taxon>rosids</taxon>
        <taxon>fabids</taxon>
        <taxon>Malpighiales</taxon>
        <taxon>Rhizophoraceae</taxon>
        <taxon>Rhizophora</taxon>
    </lineage>
</organism>
<dbReference type="AlphaFoldDB" id="A0A2P2QX11"/>
<dbReference type="EMBL" id="GGEC01091058">
    <property type="protein sequence ID" value="MBX71542.1"/>
    <property type="molecule type" value="Transcribed_RNA"/>
</dbReference>
<proteinExistence type="predicted"/>
<keyword evidence="1" id="KW-1133">Transmembrane helix</keyword>
<keyword evidence="1" id="KW-0812">Transmembrane</keyword>